<comment type="similarity">
    <text evidence="1">Belongs to the DENND6 family.</text>
</comment>
<dbReference type="OrthoDB" id="10265409at2759"/>
<evidence type="ECO:0000313" key="3">
    <source>
        <dbReference type="EMBL" id="EIW83911.1"/>
    </source>
</evidence>
<dbReference type="GeneID" id="19211938"/>
<protein>
    <submittedName>
        <fullName evidence="3">DUF1630-domain-containing protein</fullName>
    </submittedName>
</protein>
<dbReference type="InterPro" id="IPR024224">
    <property type="entry name" value="DENND6"/>
</dbReference>
<dbReference type="RefSeq" id="XP_007765767.1">
    <property type="nucleotide sequence ID" value="XM_007767577.1"/>
</dbReference>
<evidence type="ECO:0000313" key="4">
    <source>
        <dbReference type="Proteomes" id="UP000053558"/>
    </source>
</evidence>
<dbReference type="InterPro" id="IPR037516">
    <property type="entry name" value="Tripartite_DENN"/>
</dbReference>
<name>A0A5M3MZ69_CONPW</name>
<organism evidence="3 4">
    <name type="scientific">Coniophora puteana (strain RWD-64-598)</name>
    <name type="common">Brown rot fungus</name>
    <dbReference type="NCBI Taxonomy" id="741705"/>
    <lineage>
        <taxon>Eukaryota</taxon>
        <taxon>Fungi</taxon>
        <taxon>Dikarya</taxon>
        <taxon>Basidiomycota</taxon>
        <taxon>Agaricomycotina</taxon>
        <taxon>Agaricomycetes</taxon>
        <taxon>Agaricomycetidae</taxon>
        <taxon>Boletales</taxon>
        <taxon>Coniophorineae</taxon>
        <taxon>Coniophoraceae</taxon>
        <taxon>Coniophora</taxon>
    </lineage>
</organism>
<gene>
    <name evidence="3" type="ORF">CONPUDRAFT_99518</name>
</gene>
<sequence>MRSVHPPLWLSTTEKENIAFSSFPDSLRSDEGSQFHSFRIRDHGSRTELSALSAQRPEALDGFLYGYAHFCQRRDTSSKRGYSQRSIVLLTQLQYPALFTEIIRRFGLLYDKHGTGILESALHNIAQWCKPLPGAMCELGFVGDVIHAELPRTADDPQLSEAKMQLGAYYDSTSTHITASIAPPRPPPILLFQASLTHLWSIWECLIFCEPVLIFGKSPMETSQAVWWLRDLLRPIPLAIDFRPYFTMQDKDHTNFINKLPPRTGLVLGVTNPFFEKSCRHWPHVLSLGRSSNVKVEGKATVPPPGWATKIHKRYTSKDRPFLKELEDACSSNDQELIASSSVKLRRHFSSRTIAMLAPLNRYFSTLIPSPAERQSGSERIKPFNNTHFFASLKKYGSAIPFRSSRKEKEFYERWLKTPAFGMWLAQQEKTVVGVLKGP</sequence>
<dbReference type="GO" id="GO:0055037">
    <property type="term" value="C:recycling endosome"/>
    <property type="evidence" value="ECO:0007669"/>
    <property type="project" value="TreeGrafter"/>
</dbReference>
<dbReference type="KEGG" id="cput:CONPUDRAFT_99518"/>
<dbReference type="GO" id="GO:0005085">
    <property type="term" value="F:guanyl-nucleotide exchange factor activity"/>
    <property type="evidence" value="ECO:0007669"/>
    <property type="project" value="InterPro"/>
</dbReference>
<dbReference type="AlphaFoldDB" id="A0A5M3MZ69"/>
<dbReference type="EMBL" id="JH711575">
    <property type="protein sequence ID" value="EIW83911.1"/>
    <property type="molecule type" value="Genomic_DNA"/>
</dbReference>
<dbReference type="PANTHER" id="PTHR13677:SF0">
    <property type="entry name" value="LD41638P"/>
    <property type="match status" value="1"/>
</dbReference>
<evidence type="ECO:0000259" key="2">
    <source>
        <dbReference type="PROSITE" id="PS50211"/>
    </source>
</evidence>
<keyword evidence="4" id="KW-1185">Reference proteome</keyword>
<dbReference type="OMA" id="EANLEHW"/>
<feature type="domain" description="UDENN" evidence="2">
    <location>
        <begin position="1"/>
        <end position="438"/>
    </location>
</feature>
<dbReference type="PANTHER" id="PTHR13677">
    <property type="entry name" value="LD41638P"/>
    <property type="match status" value="1"/>
</dbReference>
<reference evidence="4" key="1">
    <citation type="journal article" date="2012" name="Science">
        <title>The Paleozoic origin of enzymatic lignin decomposition reconstructed from 31 fungal genomes.</title>
        <authorList>
            <person name="Floudas D."/>
            <person name="Binder M."/>
            <person name="Riley R."/>
            <person name="Barry K."/>
            <person name="Blanchette R.A."/>
            <person name="Henrissat B."/>
            <person name="Martinez A.T."/>
            <person name="Otillar R."/>
            <person name="Spatafora J.W."/>
            <person name="Yadav J.S."/>
            <person name="Aerts A."/>
            <person name="Benoit I."/>
            <person name="Boyd A."/>
            <person name="Carlson A."/>
            <person name="Copeland A."/>
            <person name="Coutinho P.M."/>
            <person name="de Vries R.P."/>
            <person name="Ferreira P."/>
            <person name="Findley K."/>
            <person name="Foster B."/>
            <person name="Gaskell J."/>
            <person name="Glotzer D."/>
            <person name="Gorecki P."/>
            <person name="Heitman J."/>
            <person name="Hesse C."/>
            <person name="Hori C."/>
            <person name="Igarashi K."/>
            <person name="Jurgens J.A."/>
            <person name="Kallen N."/>
            <person name="Kersten P."/>
            <person name="Kohler A."/>
            <person name="Kuees U."/>
            <person name="Kumar T.K.A."/>
            <person name="Kuo A."/>
            <person name="LaButti K."/>
            <person name="Larrondo L.F."/>
            <person name="Lindquist E."/>
            <person name="Ling A."/>
            <person name="Lombard V."/>
            <person name="Lucas S."/>
            <person name="Lundell T."/>
            <person name="Martin R."/>
            <person name="McLaughlin D.J."/>
            <person name="Morgenstern I."/>
            <person name="Morin E."/>
            <person name="Murat C."/>
            <person name="Nagy L.G."/>
            <person name="Nolan M."/>
            <person name="Ohm R.A."/>
            <person name="Patyshakuliyeva A."/>
            <person name="Rokas A."/>
            <person name="Ruiz-Duenas F.J."/>
            <person name="Sabat G."/>
            <person name="Salamov A."/>
            <person name="Samejima M."/>
            <person name="Schmutz J."/>
            <person name="Slot J.C."/>
            <person name="St John F."/>
            <person name="Stenlid J."/>
            <person name="Sun H."/>
            <person name="Sun S."/>
            <person name="Syed K."/>
            <person name="Tsang A."/>
            <person name="Wiebenga A."/>
            <person name="Young D."/>
            <person name="Pisabarro A."/>
            <person name="Eastwood D.C."/>
            <person name="Martin F."/>
            <person name="Cullen D."/>
            <person name="Grigoriev I.V."/>
            <person name="Hibbett D.S."/>
        </authorList>
    </citation>
    <scope>NUCLEOTIDE SEQUENCE [LARGE SCALE GENOMIC DNA]</scope>
    <source>
        <strain evidence="4">RWD-64-598 SS2</strain>
    </source>
</reference>
<evidence type="ECO:0000256" key="1">
    <source>
        <dbReference type="ARBA" id="ARBA00007159"/>
    </source>
</evidence>
<dbReference type="PROSITE" id="PS50211">
    <property type="entry name" value="DENN"/>
    <property type="match status" value="1"/>
</dbReference>
<dbReference type="Proteomes" id="UP000053558">
    <property type="component" value="Unassembled WGS sequence"/>
</dbReference>
<accession>A0A5M3MZ69</accession>
<proteinExistence type="inferred from homology"/>
<comment type="caution">
    <text evidence="3">The sequence shown here is derived from an EMBL/GenBank/DDBJ whole genome shotgun (WGS) entry which is preliminary data.</text>
</comment>